<dbReference type="RefSeq" id="WP_084765673.1">
    <property type="nucleotide sequence ID" value="NZ_BJON01000013.1"/>
</dbReference>
<evidence type="ECO:0000313" key="10">
    <source>
        <dbReference type="EMBL" id="KNB73627.1"/>
    </source>
</evidence>
<keyword evidence="5" id="KW-0805">Transcription regulation</keyword>
<dbReference type="Pfam" id="PF00392">
    <property type="entry name" value="GntR"/>
    <property type="match status" value="1"/>
</dbReference>
<comment type="similarity">
    <text evidence="2">In the C-terminal section; belongs to the class-I pyridoxal-phosphate-dependent aminotransferase family.</text>
</comment>
<dbReference type="PANTHER" id="PTHR46577:SF1">
    <property type="entry name" value="HTH-TYPE TRANSCRIPTIONAL REGULATORY PROTEIN GABR"/>
    <property type="match status" value="1"/>
</dbReference>
<dbReference type="SUPFAM" id="SSF46785">
    <property type="entry name" value="Winged helix' DNA-binding domain"/>
    <property type="match status" value="1"/>
</dbReference>
<keyword evidence="6" id="KW-0238">DNA-binding</keyword>
<dbReference type="SUPFAM" id="SSF53383">
    <property type="entry name" value="PLP-dependent transferases"/>
    <property type="match status" value="1"/>
</dbReference>
<dbReference type="EMBL" id="BJON01000013">
    <property type="protein sequence ID" value="GED69542.1"/>
    <property type="molecule type" value="Genomic_DNA"/>
</dbReference>
<dbReference type="EMBL" id="LGIQ01000005">
    <property type="protein sequence ID" value="KNB73627.1"/>
    <property type="molecule type" value="Genomic_DNA"/>
</dbReference>
<evidence type="ECO:0000313" key="11">
    <source>
        <dbReference type="Proteomes" id="UP000036834"/>
    </source>
</evidence>
<evidence type="ECO:0000313" key="12">
    <source>
        <dbReference type="Proteomes" id="UP000319578"/>
    </source>
</evidence>
<keyword evidence="7" id="KW-0804">Transcription</keyword>
<protein>
    <submittedName>
        <fullName evidence="10">GntR family transcriptional regulator</fullName>
    </submittedName>
</protein>
<dbReference type="SMART" id="SM00345">
    <property type="entry name" value="HTH_GNTR"/>
    <property type="match status" value="1"/>
</dbReference>
<dbReference type="Proteomes" id="UP000319578">
    <property type="component" value="Unassembled WGS sequence"/>
</dbReference>
<evidence type="ECO:0000256" key="1">
    <source>
        <dbReference type="ARBA" id="ARBA00001933"/>
    </source>
</evidence>
<dbReference type="InterPro" id="IPR000524">
    <property type="entry name" value="Tscrpt_reg_HTH_GntR"/>
</dbReference>
<dbReference type="CDD" id="cd07377">
    <property type="entry name" value="WHTH_GntR"/>
    <property type="match status" value="1"/>
</dbReference>
<dbReference type="PRINTS" id="PR00035">
    <property type="entry name" value="HTHGNTR"/>
</dbReference>
<dbReference type="Gene3D" id="3.40.640.10">
    <property type="entry name" value="Type I PLP-dependent aspartate aminotransferase-like (Major domain)"/>
    <property type="match status" value="1"/>
</dbReference>
<keyword evidence="12" id="KW-1185">Reference proteome</keyword>
<accession>A0A0K9YYA1</accession>
<proteinExistence type="inferred from homology"/>
<evidence type="ECO:0000256" key="3">
    <source>
        <dbReference type="ARBA" id="ARBA00022576"/>
    </source>
</evidence>
<evidence type="ECO:0000256" key="7">
    <source>
        <dbReference type="ARBA" id="ARBA00023163"/>
    </source>
</evidence>
<keyword evidence="3" id="KW-0032">Aminotransferase</keyword>
<keyword evidence="3" id="KW-0808">Transferase</keyword>
<dbReference type="InterPro" id="IPR004839">
    <property type="entry name" value="Aminotransferase_I/II_large"/>
</dbReference>
<evidence type="ECO:0000256" key="2">
    <source>
        <dbReference type="ARBA" id="ARBA00005384"/>
    </source>
</evidence>
<dbReference type="GO" id="GO:0003677">
    <property type="term" value="F:DNA binding"/>
    <property type="evidence" value="ECO:0007669"/>
    <property type="project" value="UniProtKB-KW"/>
</dbReference>
<gene>
    <name evidence="10" type="ORF">ADS79_06720</name>
    <name evidence="9" type="ORF">BRE01_32440</name>
</gene>
<dbReference type="PANTHER" id="PTHR46577">
    <property type="entry name" value="HTH-TYPE TRANSCRIPTIONAL REGULATORY PROTEIN GABR"/>
    <property type="match status" value="1"/>
</dbReference>
<dbReference type="InterPro" id="IPR036390">
    <property type="entry name" value="WH_DNA-bd_sf"/>
</dbReference>
<dbReference type="Gene3D" id="1.10.10.10">
    <property type="entry name" value="Winged helix-like DNA-binding domain superfamily/Winged helix DNA-binding domain"/>
    <property type="match status" value="1"/>
</dbReference>
<evidence type="ECO:0000256" key="4">
    <source>
        <dbReference type="ARBA" id="ARBA00022898"/>
    </source>
</evidence>
<reference evidence="11" key="1">
    <citation type="submission" date="2015-07" db="EMBL/GenBank/DDBJ databases">
        <title>Genome sequencing project for genomic taxonomy and phylogenomics of Bacillus-like bacteria.</title>
        <authorList>
            <person name="Liu B."/>
            <person name="Wang J."/>
            <person name="Zhu Y."/>
            <person name="Liu G."/>
            <person name="Chen Q."/>
            <person name="Chen Z."/>
            <person name="Lan J."/>
            <person name="Che J."/>
            <person name="Ge C."/>
            <person name="Shi H."/>
            <person name="Pan Z."/>
            <person name="Liu X."/>
        </authorList>
    </citation>
    <scope>NUCLEOTIDE SEQUENCE [LARGE SCALE GENOMIC DNA]</scope>
    <source>
        <strain evidence="11">DSM 9887</strain>
    </source>
</reference>
<dbReference type="AlphaFoldDB" id="A0A0K9YYA1"/>
<dbReference type="GO" id="GO:0003700">
    <property type="term" value="F:DNA-binding transcription factor activity"/>
    <property type="evidence" value="ECO:0007669"/>
    <property type="project" value="InterPro"/>
</dbReference>
<dbReference type="OrthoDB" id="9808770at2"/>
<evidence type="ECO:0000259" key="8">
    <source>
        <dbReference type="PROSITE" id="PS50949"/>
    </source>
</evidence>
<reference evidence="9 12" key="3">
    <citation type="submission" date="2019-06" db="EMBL/GenBank/DDBJ databases">
        <title>Whole genome shotgun sequence of Brevibacillus reuszeri NBRC 15719.</title>
        <authorList>
            <person name="Hosoyama A."/>
            <person name="Uohara A."/>
            <person name="Ohji S."/>
            <person name="Ichikawa N."/>
        </authorList>
    </citation>
    <scope>NUCLEOTIDE SEQUENCE [LARGE SCALE GENOMIC DNA]</scope>
    <source>
        <strain evidence="9 12">NBRC 15719</strain>
    </source>
</reference>
<feature type="domain" description="HTH gntR-type" evidence="8">
    <location>
        <begin position="14"/>
        <end position="82"/>
    </location>
</feature>
<evidence type="ECO:0000313" key="9">
    <source>
        <dbReference type="EMBL" id="GED69542.1"/>
    </source>
</evidence>
<dbReference type="GO" id="GO:0030170">
    <property type="term" value="F:pyridoxal phosphate binding"/>
    <property type="evidence" value="ECO:0007669"/>
    <property type="project" value="InterPro"/>
</dbReference>
<comment type="caution">
    <text evidence="10">The sequence shown here is derived from an EMBL/GenBank/DDBJ whole genome shotgun (WGS) entry which is preliminary data.</text>
</comment>
<sequence>MLQLTPKLDEGAKEALYLQLYRYIQGEMIAGRIPADARLPSIRRLAETLGVSRTPVALAYDQLLAEGYVISKPRSGLYAAELETGNRAQTLEQTYATPSPPRAYHASHTESVPYDFGYGSIDVHHFPWTKWRRLVNQCLLPENNRMLLYGDWQGEAELRAHIAQYLHQTRGVRCTPDQIVIGAGTYHSLDLLFQLMKKDVSTLALEAAVNDGVKSLVQQYPFACHPLGLENDGISIQDVVNSAADAVYVTPSHQFPFGMTLSIGKRMKLLKWAAERRAYIIENDYDGEFRYGTRPIPSLQSLDESGRVIYLGTFSRALGPAFRLSYLVLPPSLLDRFWKKQHSYDQLSSPILQKALLLFMQSGDFERHMRKMRTLYHRKHDVLLEALTKHFPKSAKVIGAGSGLHVLLQPGNGMDEVELVQAAEQVGVKVYPTSVYALSPEWSMPATVLLGFGGLAEEEIRAGIGLLAKTFGRE</sequence>
<evidence type="ECO:0000256" key="6">
    <source>
        <dbReference type="ARBA" id="ARBA00023125"/>
    </source>
</evidence>
<dbReference type="InterPro" id="IPR015424">
    <property type="entry name" value="PyrdxlP-dep_Trfase"/>
</dbReference>
<comment type="cofactor">
    <cofactor evidence="1">
        <name>pyridoxal 5'-phosphate</name>
        <dbReference type="ChEBI" id="CHEBI:597326"/>
    </cofactor>
</comment>
<dbReference type="PROSITE" id="PS50949">
    <property type="entry name" value="HTH_GNTR"/>
    <property type="match status" value="1"/>
</dbReference>
<dbReference type="InterPro" id="IPR051446">
    <property type="entry name" value="HTH_trans_reg/aminotransferase"/>
</dbReference>
<dbReference type="STRING" id="54915.ADS79_06720"/>
<keyword evidence="4" id="KW-0663">Pyridoxal phosphate</keyword>
<dbReference type="Proteomes" id="UP000036834">
    <property type="component" value="Unassembled WGS sequence"/>
</dbReference>
<dbReference type="PATRIC" id="fig|54915.3.peg.6768"/>
<dbReference type="InterPro" id="IPR036388">
    <property type="entry name" value="WH-like_DNA-bd_sf"/>
</dbReference>
<dbReference type="CDD" id="cd00609">
    <property type="entry name" value="AAT_like"/>
    <property type="match status" value="1"/>
</dbReference>
<dbReference type="GO" id="GO:0008483">
    <property type="term" value="F:transaminase activity"/>
    <property type="evidence" value="ECO:0007669"/>
    <property type="project" value="UniProtKB-KW"/>
</dbReference>
<evidence type="ECO:0000256" key="5">
    <source>
        <dbReference type="ARBA" id="ARBA00023015"/>
    </source>
</evidence>
<organism evidence="10 11">
    <name type="scientific">Brevibacillus reuszeri</name>
    <dbReference type="NCBI Taxonomy" id="54915"/>
    <lineage>
        <taxon>Bacteria</taxon>
        <taxon>Bacillati</taxon>
        <taxon>Bacillota</taxon>
        <taxon>Bacilli</taxon>
        <taxon>Bacillales</taxon>
        <taxon>Paenibacillaceae</taxon>
        <taxon>Brevibacillus</taxon>
    </lineage>
</organism>
<reference evidence="10" key="2">
    <citation type="submission" date="2015-07" db="EMBL/GenBank/DDBJ databases">
        <title>MeaNS - Measles Nucleotide Surveillance Program.</title>
        <authorList>
            <person name="Tran T."/>
            <person name="Druce J."/>
        </authorList>
    </citation>
    <scope>NUCLEOTIDE SEQUENCE</scope>
    <source>
        <strain evidence="10">DSM 9887</strain>
    </source>
</reference>
<dbReference type="Pfam" id="PF00155">
    <property type="entry name" value="Aminotran_1_2"/>
    <property type="match status" value="1"/>
</dbReference>
<name>A0A0K9YYA1_9BACL</name>
<dbReference type="InterPro" id="IPR015421">
    <property type="entry name" value="PyrdxlP-dep_Trfase_major"/>
</dbReference>